<dbReference type="RefSeq" id="WP_184092035.1">
    <property type="nucleotide sequence ID" value="NZ_JACIJF010000038.1"/>
</dbReference>
<gene>
    <name evidence="1" type="ORF">FHT02_004310</name>
</gene>
<comment type="caution">
    <text evidence="1">The sequence shown here is derived from an EMBL/GenBank/DDBJ whole genome shotgun (WGS) entry which is preliminary data.</text>
</comment>
<organism evidence="1 2">
    <name type="scientific">Sphingomonas xinjiangensis</name>
    <dbReference type="NCBI Taxonomy" id="643568"/>
    <lineage>
        <taxon>Bacteria</taxon>
        <taxon>Pseudomonadati</taxon>
        <taxon>Pseudomonadota</taxon>
        <taxon>Alphaproteobacteria</taxon>
        <taxon>Sphingomonadales</taxon>
        <taxon>Sphingomonadaceae</taxon>
        <taxon>Sphingomonas</taxon>
    </lineage>
</organism>
<accession>A0A840YTQ5</accession>
<evidence type="ECO:0000313" key="1">
    <source>
        <dbReference type="EMBL" id="MBB5713048.1"/>
    </source>
</evidence>
<sequence length="139" mass="15394">MSAIGEIISNPDMLDWDETSCHGSFRIFNDADAGYDLRCVVWRDDSTGQIIGHNFDYTRPSASNWWTADEAATPEECLRSVAPGLREQAARAIESFNATAYVGLKDGTIELHELRGRPAPLHAPEVLMRNSLQLLTSPC</sequence>
<evidence type="ECO:0000313" key="2">
    <source>
        <dbReference type="Proteomes" id="UP000527143"/>
    </source>
</evidence>
<keyword evidence="2" id="KW-1185">Reference proteome</keyword>
<dbReference type="EMBL" id="JACIJF010000038">
    <property type="protein sequence ID" value="MBB5713048.1"/>
    <property type="molecule type" value="Genomic_DNA"/>
</dbReference>
<protein>
    <submittedName>
        <fullName evidence="1">Uncharacterized protein</fullName>
    </submittedName>
</protein>
<reference evidence="1 2" key="1">
    <citation type="submission" date="2020-08" db="EMBL/GenBank/DDBJ databases">
        <title>Genomic Encyclopedia of Type Strains, Phase IV (KMG-IV): sequencing the most valuable type-strain genomes for metagenomic binning, comparative biology and taxonomic classification.</title>
        <authorList>
            <person name="Goeker M."/>
        </authorList>
    </citation>
    <scope>NUCLEOTIDE SEQUENCE [LARGE SCALE GENOMIC DNA]</scope>
    <source>
        <strain evidence="1 2">DSM 26736</strain>
    </source>
</reference>
<name>A0A840YTQ5_9SPHN</name>
<dbReference type="AlphaFoldDB" id="A0A840YTQ5"/>
<dbReference type="Proteomes" id="UP000527143">
    <property type="component" value="Unassembled WGS sequence"/>
</dbReference>
<proteinExistence type="predicted"/>